<keyword evidence="8" id="KW-0472">Membrane</keyword>
<protein>
    <submittedName>
        <fullName evidence="11">Uncharacterized protein</fullName>
    </submittedName>
</protein>
<dbReference type="PANTHER" id="PTHR27000">
    <property type="entry name" value="LEUCINE-RICH REPEAT RECEPTOR-LIKE PROTEIN KINASE FAMILY PROTEIN-RELATED"/>
    <property type="match status" value="1"/>
</dbReference>
<organism evidence="11 12">
    <name type="scientific">Thlaspi arvense</name>
    <name type="common">Field penny-cress</name>
    <dbReference type="NCBI Taxonomy" id="13288"/>
    <lineage>
        <taxon>Eukaryota</taxon>
        <taxon>Viridiplantae</taxon>
        <taxon>Streptophyta</taxon>
        <taxon>Embryophyta</taxon>
        <taxon>Tracheophyta</taxon>
        <taxon>Spermatophyta</taxon>
        <taxon>Magnoliopsida</taxon>
        <taxon>eudicotyledons</taxon>
        <taxon>Gunneridae</taxon>
        <taxon>Pentapetalae</taxon>
        <taxon>rosids</taxon>
        <taxon>malvids</taxon>
        <taxon>Brassicales</taxon>
        <taxon>Brassicaceae</taxon>
        <taxon>Thlaspideae</taxon>
        <taxon>Thlaspi</taxon>
    </lineage>
</organism>
<proteinExistence type="inferred from homology"/>
<dbReference type="PANTHER" id="PTHR27000:SF787">
    <property type="entry name" value="RECEPTOR-LIKE PROTEIN 39"/>
    <property type="match status" value="1"/>
</dbReference>
<dbReference type="Pfam" id="PF00560">
    <property type="entry name" value="LRR_1"/>
    <property type="match status" value="2"/>
</dbReference>
<dbReference type="SUPFAM" id="SSF52058">
    <property type="entry name" value="L domain-like"/>
    <property type="match status" value="1"/>
</dbReference>
<keyword evidence="6" id="KW-0677">Repeat</keyword>
<keyword evidence="10" id="KW-0325">Glycoprotein</keyword>
<evidence type="ECO:0000256" key="6">
    <source>
        <dbReference type="ARBA" id="ARBA00022737"/>
    </source>
</evidence>
<evidence type="ECO:0000256" key="2">
    <source>
        <dbReference type="ARBA" id="ARBA00009592"/>
    </source>
</evidence>
<reference evidence="11 12" key="1">
    <citation type="submission" date="2022-03" db="EMBL/GenBank/DDBJ databases">
        <authorList>
            <person name="Nunn A."/>
            <person name="Chopra R."/>
            <person name="Nunn A."/>
            <person name="Contreras Garrido A."/>
        </authorList>
    </citation>
    <scope>NUCLEOTIDE SEQUENCE [LARGE SCALE GENOMIC DNA]</scope>
</reference>
<evidence type="ECO:0000256" key="7">
    <source>
        <dbReference type="ARBA" id="ARBA00022989"/>
    </source>
</evidence>
<keyword evidence="12" id="KW-1185">Reference proteome</keyword>
<evidence type="ECO:0000256" key="5">
    <source>
        <dbReference type="ARBA" id="ARBA00022729"/>
    </source>
</evidence>
<comment type="subcellular location">
    <subcellularLocation>
        <location evidence="1">Membrane</location>
        <topology evidence="1">Single-pass type I membrane protein</topology>
    </subcellularLocation>
</comment>
<dbReference type="AlphaFoldDB" id="A0AAU9S743"/>
<dbReference type="Gene3D" id="3.80.10.10">
    <property type="entry name" value="Ribonuclease Inhibitor"/>
    <property type="match status" value="1"/>
</dbReference>
<evidence type="ECO:0000256" key="4">
    <source>
        <dbReference type="ARBA" id="ARBA00022692"/>
    </source>
</evidence>
<dbReference type="InterPro" id="IPR001611">
    <property type="entry name" value="Leu-rich_rpt"/>
</dbReference>
<dbReference type="GO" id="GO:0016020">
    <property type="term" value="C:membrane"/>
    <property type="evidence" value="ECO:0007669"/>
    <property type="project" value="UniProtKB-SubCell"/>
</dbReference>
<evidence type="ECO:0000313" key="12">
    <source>
        <dbReference type="Proteomes" id="UP000836841"/>
    </source>
</evidence>
<sequence>MASFPLVGNLTKLTVLKLSYNHFSGTLNSKSSLFELLELSLAFNNFSSSLPFEFGNLNKLETLSLSSNGFFGQVPPTISNLTQITMLILGQNTLTGRFPLVQNLTKLSLISFYGNHFYGTIPSVLTLPFLAELDLHGNQFNGSIEHLNSSSLSRLELLYLGNIDLEGKILEPISKFTTLKSLDLSFLKTSYPMDLSLLSSFKFLEWLDISDVITINVNDRVKEYNHEHNSNNTICCTTTQRQYSMGQILRKILRNEMTYRKSDS</sequence>
<evidence type="ECO:0000256" key="10">
    <source>
        <dbReference type="ARBA" id="ARBA00023180"/>
    </source>
</evidence>
<evidence type="ECO:0000256" key="1">
    <source>
        <dbReference type="ARBA" id="ARBA00004479"/>
    </source>
</evidence>
<evidence type="ECO:0000313" key="11">
    <source>
        <dbReference type="EMBL" id="CAH2059762.1"/>
    </source>
</evidence>
<dbReference type="FunFam" id="3.80.10.10:FF:000041">
    <property type="entry name" value="LRR receptor-like serine/threonine-protein kinase ERECTA"/>
    <property type="match status" value="1"/>
</dbReference>
<dbReference type="Proteomes" id="UP000836841">
    <property type="component" value="Chromosome 4"/>
</dbReference>
<comment type="similarity">
    <text evidence="2">Belongs to the RLP family.</text>
</comment>
<evidence type="ECO:0000256" key="9">
    <source>
        <dbReference type="ARBA" id="ARBA00023170"/>
    </source>
</evidence>
<name>A0AAU9S743_THLAR</name>
<keyword evidence="4" id="KW-0812">Transmembrane</keyword>
<keyword evidence="7" id="KW-1133">Transmembrane helix</keyword>
<accession>A0AAU9S743</accession>
<keyword evidence="9" id="KW-0675">Receptor</keyword>
<dbReference type="InterPro" id="IPR032675">
    <property type="entry name" value="LRR_dom_sf"/>
</dbReference>
<evidence type="ECO:0000256" key="3">
    <source>
        <dbReference type="ARBA" id="ARBA00022614"/>
    </source>
</evidence>
<gene>
    <name evidence="11" type="ORF">TAV2_LOCUS15015</name>
</gene>
<evidence type="ECO:0000256" key="8">
    <source>
        <dbReference type="ARBA" id="ARBA00023136"/>
    </source>
</evidence>
<keyword evidence="3" id="KW-0433">Leucine-rich repeat</keyword>
<keyword evidence="5" id="KW-0732">Signal</keyword>
<dbReference type="EMBL" id="OU466860">
    <property type="protein sequence ID" value="CAH2059762.1"/>
    <property type="molecule type" value="Genomic_DNA"/>
</dbReference>